<dbReference type="RefSeq" id="WP_092221520.1">
    <property type="nucleotide sequence ID" value="NZ_FNJI01000008.1"/>
</dbReference>
<evidence type="ECO:0000259" key="3">
    <source>
        <dbReference type="Pfam" id="PF08241"/>
    </source>
</evidence>
<accession>A0A1H0P511</accession>
<dbReference type="PANTHER" id="PTHR43675">
    <property type="entry name" value="ARSENITE METHYLTRANSFERASE"/>
    <property type="match status" value="1"/>
</dbReference>
<dbReference type="GO" id="GO:0008757">
    <property type="term" value="F:S-adenosylmethionine-dependent methyltransferase activity"/>
    <property type="evidence" value="ECO:0007669"/>
    <property type="project" value="InterPro"/>
</dbReference>
<dbReference type="InterPro" id="IPR013216">
    <property type="entry name" value="Methyltransf_11"/>
</dbReference>
<evidence type="ECO:0000256" key="1">
    <source>
        <dbReference type="ARBA" id="ARBA00022679"/>
    </source>
</evidence>
<name>A0A1H0P511_9BACT</name>
<sequence>MDKHKPYVNFDSNSRRLKGKKIESLLNLQPSLKKKKILEIGTGSGGIANYFSTHQLMNFDVTAVDVVDQCDFKNNFKFQKVTGTKLPFEDEFFDIVISNHVIEHVGDLKNQQHHLEEINRVLRKEGSGYLATPNRWMLVEPHYNIIFLSWLPHNLRNNYLNLVKRIENYDCNPLSLGELEKMLIKSGLIFENICTSAFRETVEIENKKCLLIAIANKFPAKILDFLSFISPTLVYKVKSSK</sequence>
<gene>
    <name evidence="4" type="ORF">SAMN05660330_01572</name>
</gene>
<feature type="domain" description="Methyltransferase type 11" evidence="3">
    <location>
        <begin position="38"/>
        <end position="127"/>
    </location>
</feature>
<dbReference type="OrthoDB" id="9772751at2"/>
<dbReference type="InterPro" id="IPR029063">
    <property type="entry name" value="SAM-dependent_MTases_sf"/>
</dbReference>
<keyword evidence="5" id="KW-1185">Reference proteome</keyword>
<dbReference type="Proteomes" id="UP000199073">
    <property type="component" value="Unassembled WGS sequence"/>
</dbReference>
<dbReference type="Gene3D" id="3.40.50.150">
    <property type="entry name" value="Vaccinia Virus protein VP39"/>
    <property type="match status" value="1"/>
</dbReference>
<dbReference type="CDD" id="cd02440">
    <property type="entry name" value="AdoMet_MTases"/>
    <property type="match status" value="1"/>
</dbReference>
<dbReference type="GO" id="GO:0032259">
    <property type="term" value="P:methylation"/>
    <property type="evidence" value="ECO:0007669"/>
    <property type="project" value="UniProtKB-KW"/>
</dbReference>
<dbReference type="SUPFAM" id="SSF53335">
    <property type="entry name" value="S-adenosyl-L-methionine-dependent methyltransferases"/>
    <property type="match status" value="1"/>
</dbReference>
<evidence type="ECO:0000313" key="5">
    <source>
        <dbReference type="Proteomes" id="UP000199073"/>
    </source>
</evidence>
<keyword evidence="1" id="KW-0808">Transferase</keyword>
<proteinExistence type="predicted"/>
<organism evidence="4 5">
    <name type="scientific">Desulforhopalus singaporensis</name>
    <dbReference type="NCBI Taxonomy" id="91360"/>
    <lineage>
        <taxon>Bacteria</taxon>
        <taxon>Pseudomonadati</taxon>
        <taxon>Thermodesulfobacteriota</taxon>
        <taxon>Desulfobulbia</taxon>
        <taxon>Desulfobulbales</taxon>
        <taxon>Desulfocapsaceae</taxon>
        <taxon>Desulforhopalus</taxon>
    </lineage>
</organism>
<reference evidence="4 5" key="1">
    <citation type="submission" date="2016-10" db="EMBL/GenBank/DDBJ databases">
        <authorList>
            <person name="de Groot N.N."/>
        </authorList>
    </citation>
    <scope>NUCLEOTIDE SEQUENCE [LARGE SCALE GENOMIC DNA]</scope>
    <source>
        <strain evidence="4 5">DSM 12130</strain>
    </source>
</reference>
<dbReference type="PANTHER" id="PTHR43675:SF8">
    <property type="entry name" value="ARSENITE METHYLTRANSFERASE"/>
    <property type="match status" value="1"/>
</dbReference>
<dbReference type="Pfam" id="PF08241">
    <property type="entry name" value="Methyltransf_11"/>
    <property type="match status" value="1"/>
</dbReference>
<keyword evidence="2" id="KW-0949">S-adenosyl-L-methionine</keyword>
<dbReference type="STRING" id="91360.SAMN05660330_01572"/>
<evidence type="ECO:0000313" key="4">
    <source>
        <dbReference type="EMBL" id="SDO99765.1"/>
    </source>
</evidence>
<dbReference type="InterPro" id="IPR026669">
    <property type="entry name" value="Arsenite_MeTrfase-like"/>
</dbReference>
<protein>
    <submittedName>
        <fullName evidence="4">Ubiquinone/menaquinone biosynthesis C-methylase UbiE</fullName>
    </submittedName>
</protein>
<keyword evidence="4" id="KW-0830">Ubiquinone</keyword>
<keyword evidence="4" id="KW-0489">Methyltransferase</keyword>
<dbReference type="AlphaFoldDB" id="A0A1H0P511"/>
<evidence type="ECO:0000256" key="2">
    <source>
        <dbReference type="ARBA" id="ARBA00022691"/>
    </source>
</evidence>
<dbReference type="EMBL" id="FNJI01000008">
    <property type="protein sequence ID" value="SDO99765.1"/>
    <property type="molecule type" value="Genomic_DNA"/>
</dbReference>